<feature type="compositionally biased region" description="Basic and acidic residues" evidence="1">
    <location>
        <begin position="231"/>
        <end position="241"/>
    </location>
</feature>
<feature type="compositionally biased region" description="Basic and acidic residues" evidence="1">
    <location>
        <begin position="92"/>
        <end position="112"/>
    </location>
</feature>
<dbReference type="AlphaFoldDB" id="A0A7S2EJ23"/>
<proteinExistence type="predicted"/>
<reference evidence="2" key="1">
    <citation type="submission" date="2021-01" db="EMBL/GenBank/DDBJ databases">
        <authorList>
            <person name="Corre E."/>
            <person name="Pelletier E."/>
            <person name="Niang G."/>
            <person name="Scheremetjew M."/>
            <person name="Finn R."/>
            <person name="Kale V."/>
            <person name="Holt S."/>
            <person name="Cochrane G."/>
            <person name="Meng A."/>
            <person name="Brown T."/>
            <person name="Cohen L."/>
        </authorList>
    </citation>
    <scope>NUCLEOTIDE SEQUENCE</scope>
    <source>
        <strain evidence="2">Pop2</strain>
    </source>
</reference>
<protein>
    <submittedName>
        <fullName evidence="2">Uncharacterized protein</fullName>
    </submittedName>
</protein>
<feature type="compositionally biased region" description="Acidic residues" evidence="1">
    <location>
        <begin position="173"/>
        <end position="182"/>
    </location>
</feature>
<feature type="region of interest" description="Disordered" evidence="1">
    <location>
        <begin position="34"/>
        <end position="128"/>
    </location>
</feature>
<feature type="region of interest" description="Disordered" evidence="1">
    <location>
        <begin position="168"/>
        <end position="187"/>
    </location>
</feature>
<accession>A0A7S2EJ23</accession>
<feature type="region of interest" description="Disordered" evidence="1">
    <location>
        <begin position="193"/>
        <end position="283"/>
    </location>
</feature>
<feature type="compositionally biased region" description="Polar residues" evidence="1">
    <location>
        <begin position="308"/>
        <end position="323"/>
    </location>
</feature>
<feature type="compositionally biased region" description="Basic and acidic residues" evidence="1">
    <location>
        <begin position="250"/>
        <end position="265"/>
    </location>
</feature>
<feature type="region of interest" description="Disordered" evidence="1">
    <location>
        <begin position="302"/>
        <end position="360"/>
    </location>
</feature>
<evidence type="ECO:0000313" key="2">
    <source>
        <dbReference type="EMBL" id="CAD9340036.1"/>
    </source>
</evidence>
<name>A0A7S2EJ23_9STRA</name>
<gene>
    <name evidence="2" type="ORF">DBRI1063_LOCUS16074</name>
</gene>
<organism evidence="2">
    <name type="scientific">Ditylum brightwellii</name>
    <dbReference type="NCBI Taxonomy" id="49249"/>
    <lineage>
        <taxon>Eukaryota</taxon>
        <taxon>Sar</taxon>
        <taxon>Stramenopiles</taxon>
        <taxon>Ochrophyta</taxon>
        <taxon>Bacillariophyta</taxon>
        <taxon>Mediophyceae</taxon>
        <taxon>Lithodesmiophycidae</taxon>
        <taxon>Lithodesmiales</taxon>
        <taxon>Lithodesmiaceae</taxon>
        <taxon>Ditylum</taxon>
    </lineage>
</organism>
<evidence type="ECO:0000256" key="1">
    <source>
        <dbReference type="SAM" id="MobiDB-lite"/>
    </source>
</evidence>
<dbReference type="EMBL" id="HBGN01025111">
    <property type="protein sequence ID" value="CAD9340036.1"/>
    <property type="molecule type" value="Transcribed_RNA"/>
</dbReference>
<sequence>MDLINQVEQLGGAGKDETEDLMQEAELKDFLNFHKTQNAAVPTPPTPPEGGAVDTPVLKPPKEGAVGTRGATKAGPSQSDRQLMVIDEGEEDTRSSVRDEYEAEAPPRRYARDVPGTEGTQGGANVKAPSPVKKFEEVHELMTKICALLALKLSFGCGVGCCNDDDAKKTAPEDDGIVEEVYDDRYGHGIQERYNDDFSQGYPPEGPMPSPRGYHRRNSGPQTPSGYHEGPYPHDYQHGGPHDNWNNDPYNHRRDVYPNECRDDVGYGGPNDYSSHPADPNEYEYRQDQSYGHEQNDYQRDYAYENPNGYSQSAPQGQGQNMEYNGGYSQGQPNDYAMPHQPYVQPSSDYGHHAPAGPMY</sequence>